<dbReference type="GO" id="GO:0003677">
    <property type="term" value="F:DNA binding"/>
    <property type="evidence" value="ECO:0007669"/>
    <property type="project" value="UniProtKB-KW"/>
</dbReference>
<dbReference type="CDD" id="cd05466">
    <property type="entry name" value="PBP2_LTTR_substrate"/>
    <property type="match status" value="1"/>
</dbReference>
<gene>
    <name evidence="6" type="ORF">DFR56_10157</name>
</gene>
<proteinExistence type="inferred from homology"/>
<dbReference type="PRINTS" id="PR00039">
    <property type="entry name" value="HTHLYSR"/>
</dbReference>
<dbReference type="Gene3D" id="3.40.190.290">
    <property type="match status" value="1"/>
</dbReference>
<evidence type="ECO:0000259" key="5">
    <source>
        <dbReference type="PROSITE" id="PS50931"/>
    </source>
</evidence>
<evidence type="ECO:0000313" key="7">
    <source>
        <dbReference type="Proteomes" id="UP000247978"/>
    </source>
</evidence>
<dbReference type="GO" id="GO:0005829">
    <property type="term" value="C:cytosol"/>
    <property type="evidence" value="ECO:0007669"/>
    <property type="project" value="TreeGrafter"/>
</dbReference>
<accession>A0A2V3WAA3</accession>
<dbReference type="EMBL" id="QJJQ01000001">
    <property type="protein sequence ID" value="PXW90148.1"/>
    <property type="molecule type" value="Genomic_DNA"/>
</dbReference>
<dbReference type="InterPro" id="IPR005119">
    <property type="entry name" value="LysR_subst-bd"/>
</dbReference>
<dbReference type="Pfam" id="PF03466">
    <property type="entry name" value="LysR_substrate"/>
    <property type="match status" value="1"/>
</dbReference>
<keyword evidence="2" id="KW-0805">Transcription regulation</keyword>
<dbReference type="SUPFAM" id="SSF46785">
    <property type="entry name" value="Winged helix' DNA-binding domain"/>
    <property type="match status" value="1"/>
</dbReference>
<dbReference type="OrthoDB" id="63123at2"/>
<dbReference type="GO" id="GO:0003700">
    <property type="term" value="F:DNA-binding transcription factor activity"/>
    <property type="evidence" value="ECO:0007669"/>
    <property type="project" value="InterPro"/>
</dbReference>
<evidence type="ECO:0000256" key="4">
    <source>
        <dbReference type="ARBA" id="ARBA00023163"/>
    </source>
</evidence>
<protein>
    <submittedName>
        <fullName evidence="6">LysR family transcriptional regulator</fullName>
    </submittedName>
</protein>
<dbReference type="SUPFAM" id="SSF53850">
    <property type="entry name" value="Periplasmic binding protein-like II"/>
    <property type="match status" value="1"/>
</dbReference>
<evidence type="ECO:0000256" key="2">
    <source>
        <dbReference type="ARBA" id="ARBA00023015"/>
    </source>
</evidence>
<dbReference type="PROSITE" id="PS50931">
    <property type="entry name" value="HTH_LYSR"/>
    <property type="match status" value="1"/>
</dbReference>
<name>A0A2V3WAA3_9BACI</name>
<dbReference type="InterPro" id="IPR000847">
    <property type="entry name" value="LysR_HTH_N"/>
</dbReference>
<evidence type="ECO:0000256" key="3">
    <source>
        <dbReference type="ARBA" id="ARBA00023125"/>
    </source>
</evidence>
<keyword evidence="3" id="KW-0238">DNA-binding</keyword>
<dbReference type="InterPro" id="IPR050950">
    <property type="entry name" value="HTH-type_LysR_regulators"/>
</dbReference>
<sequence length="304" mass="35026">MRLRQLEYVHSIVEHKTMREAARNLYVTEPTISQQIRTLEKQLETTIFERDGRGIRLTEQGEQLYPFILDVLNSVDKLKQQVELMNNPDSGEIMLGLGPILTDIKLQRLLEAFKEGFPKMKISIYESGSMDLLHLLEKGELDIAIINSSIETRVYMEKNNIACKPLYESNFILMTSTQHPLAKQEKVSYKDLYNEPLMLYRNGLIQKSINELLGAEKNIVYSFVDYISIIHLVRDGLGVSILPKSYVDGLSSEQKQGVTFLEFSDFGTQMKVSCIYKQDAIYPSYIKKFIDLLLYKFKISTKLA</sequence>
<dbReference type="Gene3D" id="1.10.10.10">
    <property type="entry name" value="Winged helix-like DNA-binding domain superfamily/Winged helix DNA-binding domain"/>
    <property type="match status" value="1"/>
</dbReference>
<organism evidence="6 7">
    <name type="scientific">Pseudogracilibacillus auburnensis</name>
    <dbReference type="NCBI Taxonomy" id="1494959"/>
    <lineage>
        <taxon>Bacteria</taxon>
        <taxon>Bacillati</taxon>
        <taxon>Bacillota</taxon>
        <taxon>Bacilli</taxon>
        <taxon>Bacillales</taxon>
        <taxon>Bacillaceae</taxon>
        <taxon>Pseudogracilibacillus</taxon>
    </lineage>
</organism>
<dbReference type="RefSeq" id="WP_110393427.1">
    <property type="nucleotide sequence ID" value="NZ_JADIJL010000002.1"/>
</dbReference>
<feature type="domain" description="HTH lysR-type" evidence="5">
    <location>
        <begin position="1"/>
        <end position="58"/>
    </location>
</feature>
<evidence type="ECO:0000256" key="1">
    <source>
        <dbReference type="ARBA" id="ARBA00009437"/>
    </source>
</evidence>
<comment type="caution">
    <text evidence="6">The sequence shown here is derived from an EMBL/GenBank/DDBJ whole genome shotgun (WGS) entry which is preliminary data.</text>
</comment>
<comment type="similarity">
    <text evidence="1">Belongs to the LysR transcriptional regulatory family.</text>
</comment>
<reference evidence="6 7" key="1">
    <citation type="submission" date="2018-05" db="EMBL/GenBank/DDBJ databases">
        <title>Genomic Encyclopedia of Type Strains, Phase IV (KMG-IV): sequencing the most valuable type-strain genomes for metagenomic binning, comparative biology and taxonomic classification.</title>
        <authorList>
            <person name="Goeker M."/>
        </authorList>
    </citation>
    <scope>NUCLEOTIDE SEQUENCE [LARGE SCALE GENOMIC DNA]</scope>
    <source>
        <strain evidence="6 7">DSM 28556</strain>
    </source>
</reference>
<dbReference type="Pfam" id="PF00126">
    <property type="entry name" value="HTH_1"/>
    <property type="match status" value="1"/>
</dbReference>
<dbReference type="Proteomes" id="UP000247978">
    <property type="component" value="Unassembled WGS sequence"/>
</dbReference>
<dbReference type="InterPro" id="IPR036390">
    <property type="entry name" value="WH_DNA-bd_sf"/>
</dbReference>
<keyword evidence="7" id="KW-1185">Reference proteome</keyword>
<keyword evidence="4" id="KW-0804">Transcription</keyword>
<evidence type="ECO:0000313" key="6">
    <source>
        <dbReference type="EMBL" id="PXW90148.1"/>
    </source>
</evidence>
<dbReference type="PANTHER" id="PTHR30419">
    <property type="entry name" value="HTH-TYPE TRANSCRIPTIONAL REGULATOR YBHD"/>
    <property type="match status" value="1"/>
</dbReference>
<dbReference type="InterPro" id="IPR036388">
    <property type="entry name" value="WH-like_DNA-bd_sf"/>
</dbReference>
<dbReference type="FunFam" id="1.10.10.10:FF:000001">
    <property type="entry name" value="LysR family transcriptional regulator"/>
    <property type="match status" value="1"/>
</dbReference>
<dbReference type="AlphaFoldDB" id="A0A2V3WAA3"/>